<dbReference type="Gene3D" id="3.30.300.30">
    <property type="match status" value="1"/>
</dbReference>
<evidence type="ECO:0000313" key="5">
    <source>
        <dbReference type="Proteomes" id="UP000198744"/>
    </source>
</evidence>
<evidence type="ECO:0000313" key="4">
    <source>
        <dbReference type="EMBL" id="SEM51467.1"/>
    </source>
</evidence>
<name>A0A1H7Z1Q9_9BACT</name>
<dbReference type="InterPro" id="IPR000873">
    <property type="entry name" value="AMP-dep_synth/lig_dom"/>
</dbReference>
<organism evidence="4 5">
    <name type="scientific">Syntrophus gentianae</name>
    <dbReference type="NCBI Taxonomy" id="43775"/>
    <lineage>
        <taxon>Bacteria</taxon>
        <taxon>Pseudomonadati</taxon>
        <taxon>Thermodesulfobacteriota</taxon>
        <taxon>Syntrophia</taxon>
        <taxon>Syntrophales</taxon>
        <taxon>Syntrophaceae</taxon>
        <taxon>Syntrophus</taxon>
    </lineage>
</organism>
<reference evidence="4 5" key="1">
    <citation type="submission" date="2016-10" db="EMBL/GenBank/DDBJ databases">
        <authorList>
            <person name="de Groot N.N."/>
        </authorList>
    </citation>
    <scope>NUCLEOTIDE SEQUENCE [LARGE SCALE GENOMIC DNA]</scope>
    <source>
        <strain evidence="4 5">DSM 8423</strain>
    </source>
</reference>
<dbReference type="OrthoDB" id="9801302at2"/>
<dbReference type="Gene3D" id="3.40.50.12780">
    <property type="entry name" value="N-terminal domain of ligase-like"/>
    <property type="match status" value="1"/>
</dbReference>
<dbReference type="Pfam" id="PF13193">
    <property type="entry name" value="AMP-binding_C"/>
    <property type="match status" value="1"/>
</dbReference>
<evidence type="ECO:0000256" key="1">
    <source>
        <dbReference type="ARBA" id="ARBA00022598"/>
    </source>
</evidence>
<feature type="domain" description="AMP-binding enzyme C-terminal" evidence="3">
    <location>
        <begin position="430"/>
        <end position="508"/>
    </location>
</feature>
<dbReference type="InterPro" id="IPR045851">
    <property type="entry name" value="AMP-bd_C_sf"/>
</dbReference>
<keyword evidence="1 4" id="KW-0436">Ligase</keyword>
<dbReference type="NCBIfam" id="TIGR02262">
    <property type="entry name" value="benz_CoA_lig"/>
    <property type="match status" value="1"/>
</dbReference>
<dbReference type="InterPro" id="IPR011957">
    <property type="entry name" value="Benz_CoA_lig"/>
</dbReference>
<gene>
    <name evidence="4" type="ORF">SAMN04489760_11934</name>
</gene>
<proteinExistence type="predicted"/>
<dbReference type="InterPro" id="IPR042099">
    <property type="entry name" value="ANL_N_sf"/>
</dbReference>
<sequence length="523" mass="58050">MLRMQAIPEEFNIVSYLLDRHLEEGRGNNICIYYEDEKITYAQVAEQSCRIGNALLSLGLEMENRVALSMADRPEFFCSILGTMKAGIVPVLLSTMAIPKDYLYYLNDSRAKAMIVDETVLSKVLEVKNELKYLKHLIVVGTPAAAGQLSYDEITKAASPKLETVLVNKNDQAFWQYSSGTTGQPKGVIHLHKDLMYATAHCDDVVKAGVDDISFGLSKLYFSYGRNNNFDTVLLSGGAVVLFPGMPKPESLFEVIKKYKPTIYYGVPSSYMAMIALIDKGYEYDLTSLKACVSAGEALPRVTFDRWRELTGISILDGLGSTDVGFIYLSCTPENLKFGTLGHVLANVEGKLCDEDGNEVPQGEQGEMWIKSGCTADRYWNKPEKNKAAFIGEWFKTGDKFYIDEEGYVVGAGRADDMLKPGGIWVSPVEVENAILGHPAVAEAGVIGAADKDELEKPMAYVVLKEGYEASPELTKEIQDLVRGKLAHYKAPRWIHYAKELPRTATGKVQRYKLRQQVKETGL</sequence>
<dbReference type="Proteomes" id="UP000198744">
    <property type="component" value="Unassembled WGS sequence"/>
</dbReference>
<accession>A0A1H7Z1Q9</accession>
<keyword evidence="5" id="KW-1185">Reference proteome</keyword>
<dbReference type="RefSeq" id="WP_093884006.1">
    <property type="nucleotide sequence ID" value="NZ_FOBS01000019.1"/>
</dbReference>
<dbReference type="GO" id="GO:0044550">
    <property type="term" value="P:secondary metabolite biosynthetic process"/>
    <property type="evidence" value="ECO:0007669"/>
    <property type="project" value="TreeGrafter"/>
</dbReference>
<dbReference type="SUPFAM" id="SSF56801">
    <property type="entry name" value="Acetyl-CoA synthetase-like"/>
    <property type="match status" value="1"/>
</dbReference>
<dbReference type="GO" id="GO:0016405">
    <property type="term" value="F:CoA-ligase activity"/>
    <property type="evidence" value="ECO:0007669"/>
    <property type="project" value="InterPro"/>
</dbReference>
<dbReference type="EMBL" id="FOBS01000019">
    <property type="protein sequence ID" value="SEM51467.1"/>
    <property type="molecule type" value="Genomic_DNA"/>
</dbReference>
<evidence type="ECO:0000259" key="3">
    <source>
        <dbReference type="Pfam" id="PF13193"/>
    </source>
</evidence>
<dbReference type="AlphaFoldDB" id="A0A1H7Z1Q9"/>
<dbReference type="PANTHER" id="PTHR43352">
    <property type="entry name" value="ACETYL-COA SYNTHETASE"/>
    <property type="match status" value="1"/>
</dbReference>
<dbReference type="InterPro" id="IPR025110">
    <property type="entry name" value="AMP-bd_C"/>
</dbReference>
<dbReference type="GO" id="GO:0016878">
    <property type="term" value="F:acid-thiol ligase activity"/>
    <property type="evidence" value="ECO:0007669"/>
    <property type="project" value="TreeGrafter"/>
</dbReference>
<dbReference type="PANTHER" id="PTHR43352:SF1">
    <property type="entry name" value="ANTHRANILATE--COA LIGASE"/>
    <property type="match status" value="1"/>
</dbReference>
<dbReference type="GO" id="GO:0005524">
    <property type="term" value="F:ATP binding"/>
    <property type="evidence" value="ECO:0007669"/>
    <property type="project" value="InterPro"/>
</dbReference>
<feature type="domain" description="AMP-dependent synthetase/ligase" evidence="2">
    <location>
        <begin position="25"/>
        <end position="380"/>
    </location>
</feature>
<dbReference type="STRING" id="43775.SAMN04489760_11934"/>
<protein>
    <submittedName>
        <fullName evidence="4">Benzoate-CoA ligase</fullName>
    </submittedName>
</protein>
<evidence type="ECO:0000259" key="2">
    <source>
        <dbReference type="Pfam" id="PF00501"/>
    </source>
</evidence>
<dbReference type="Pfam" id="PF00501">
    <property type="entry name" value="AMP-binding"/>
    <property type="match status" value="1"/>
</dbReference>